<dbReference type="AlphaFoldDB" id="A0A0B2VFV5"/>
<keyword evidence="2" id="KW-1185">Reference proteome</keyword>
<gene>
    <name evidence="1" type="ORF">Tcan_08725</name>
</gene>
<name>A0A0B2VFV5_TOXCA</name>
<protein>
    <submittedName>
        <fullName evidence="1">Uncharacterized protein</fullName>
    </submittedName>
</protein>
<proteinExistence type="predicted"/>
<accession>A0A0B2VFV5</accession>
<dbReference type="Proteomes" id="UP000031036">
    <property type="component" value="Unassembled WGS sequence"/>
</dbReference>
<evidence type="ECO:0000313" key="2">
    <source>
        <dbReference type="Proteomes" id="UP000031036"/>
    </source>
</evidence>
<dbReference type="EMBL" id="JPKZ01001742">
    <property type="protein sequence ID" value="KHN80448.1"/>
    <property type="molecule type" value="Genomic_DNA"/>
</dbReference>
<dbReference type="Pfam" id="PF25824">
    <property type="entry name" value="DUF7951"/>
    <property type="match status" value="1"/>
</dbReference>
<evidence type="ECO:0000313" key="1">
    <source>
        <dbReference type="EMBL" id="KHN80448.1"/>
    </source>
</evidence>
<reference evidence="1 2" key="1">
    <citation type="submission" date="2014-11" db="EMBL/GenBank/DDBJ databases">
        <title>Genetic blueprint of the zoonotic pathogen Toxocara canis.</title>
        <authorList>
            <person name="Zhu X.-Q."/>
            <person name="Korhonen P.K."/>
            <person name="Cai H."/>
            <person name="Young N.D."/>
            <person name="Nejsum P."/>
            <person name="von Samson-Himmelstjerna G."/>
            <person name="Boag P.R."/>
            <person name="Tan P."/>
            <person name="Li Q."/>
            <person name="Min J."/>
            <person name="Yang Y."/>
            <person name="Wang X."/>
            <person name="Fang X."/>
            <person name="Hall R.S."/>
            <person name="Hofmann A."/>
            <person name="Sternberg P.W."/>
            <person name="Jex A.R."/>
            <person name="Gasser R.B."/>
        </authorList>
    </citation>
    <scope>NUCLEOTIDE SEQUENCE [LARGE SCALE GENOMIC DNA]</scope>
    <source>
        <strain evidence="1">PN_DK_2014</strain>
    </source>
</reference>
<dbReference type="InterPro" id="IPR057711">
    <property type="entry name" value="DUF7951"/>
</dbReference>
<sequence>MCDSLRCPLNERFFITVSFDNKSAQAGRRKICLKLFCVDSEEDVLAKKTFLWPESKLPTEVNYLSENGIVQLIGLDNVAKIALNVDDMLLAWLRSAKLRSEPCSVYTTITKQRHLLPTDPMTTAVMNIINGEVRSTHGELKDVEHWWCELVELVKGSGNAEVPVQLRLSIFAPQRQEALLECICAHIGDDGASKAVLSSFVQQRIFTATDACKKILTLAERESWLDIAVDLIRCALNIDESVYALCLKMAANKLLFHCPVILVLTADVSIDETDGGLEMQSLKLYGHLRKLLTEIEFRNISVLNYLRVWPNF</sequence>
<organism evidence="1 2">
    <name type="scientific">Toxocara canis</name>
    <name type="common">Canine roundworm</name>
    <dbReference type="NCBI Taxonomy" id="6265"/>
    <lineage>
        <taxon>Eukaryota</taxon>
        <taxon>Metazoa</taxon>
        <taxon>Ecdysozoa</taxon>
        <taxon>Nematoda</taxon>
        <taxon>Chromadorea</taxon>
        <taxon>Rhabditida</taxon>
        <taxon>Spirurina</taxon>
        <taxon>Ascaridomorpha</taxon>
        <taxon>Ascaridoidea</taxon>
        <taxon>Toxocaridae</taxon>
        <taxon>Toxocara</taxon>
    </lineage>
</organism>
<dbReference type="STRING" id="6265.A0A0B2VFV5"/>
<dbReference type="OrthoDB" id="10556555at2759"/>
<comment type="caution">
    <text evidence="1">The sequence shown here is derived from an EMBL/GenBank/DDBJ whole genome shotgun (WGS) entry which is preliminary data.</text>
</comment>